<organism evidence="2 3">
    <name type="scientific">Halobacterium jilantaiense</name>
    <dbReference type="NCBI Taxonomy" id="355548"/>
    <lineage>
        <taxon>Archaea</taxon>
        <taxon>Methanobacteriati</taxon>
        <taxon>Methanobacteriota</taxon>
        <taxon>Stenosarchaea group</taxon>
        <taxon>Halobacteria</taxon>
        <taxon>Halobacteriales</taxon>
        <taxon>Halobacteriaceae</taxon>
        <taxon>Halobacterium</taxon>
    </lineage>
</organism>
<name>A0A1I0QTT2_9EURY</name>
<dbReference type="RefSeq" id="WP_177170858.1">
    <property type="nucleotide sequence ID" value="NZ_FOJA01000001.1"/>
</dbReference>
<accession>A0A1I0QTT2</accession>
<evidence type="ECO:0000259" key="1">
    <source>
        <dbReference type="Pfam" id="PF13240"/>
    </source>
</evidence>
<reference evidence="2 3" key="1">
    <citation type="submission" date="2016-10" db="EMBL/GenBank/DDBJ databases">
        <authorList>
            <person name="de Groot N.N."/>
        </authorList>
    </citation>
    <scope>NUCLEOTIDE SEQUENCE [LARGE SCALE GENOMIC DNA]</scope>
    <source>
        <strain evidence="2 3">CGMCC 1.5337</strain>
    </source>
</reference>
<dbReference type="Proteomes" id="UP000198518">
    <property type="component" value="Unassembled WGS sequence"/>
</dbReference>
<dbReference type="Pfam" id="PF13240">
    <property type="entry name" value="Zn_Ribbon_1"/>
    <property type="match status" value="1"/>
</dbReference>
<keyword evidence="3" id="KW-1185">Reference proteome</keyword>
<dbReference type="STRING" id="355548.SAMN04487945_2962"/>
<evidence type="ECO:0000313" key="3">
    <source>
        <dbReference type="Proteomes" id="UP000198518"/>
    </source>
</evidence>
<sequence>MVIERLRTLVGCRRTTVCECRVCGTTLDDDATECPTCGSAEVATYEF</sequence>
<protein>
    <recommendedName>
        <fullName evidence="1">Zinc-ribbon domain-containing protein</fullName>
    </recommendedName>
</protein>
<proteinExistence type="predicted"/>
<dbReference type="EMBL" id="FOJA01000001">
    <property type="protein sequence ID" value="SEW30809.1"/>
    <property type="molecule type" value="Genomic_DNA"/>
</dbReference>
<dbReference type="AlphaFoldDB" id="A0A1I0QTT2"/>
<dbReference type="InterPro" id="IPR026870">
    <property type="entry name" value="Zinc_ribbon_dom"/>
</dbReference>
<gene>
    <name evidence="2" type="ORF">SAMN04487945_2962</name>
</gene>
<evidence type="ECO:0000313" key="2">
    <source>
        <dbReference type="EMBL" id="SEW30809.1"/>
    </source>
</evidence>
<feature type="domain" description="Zinc-ribbon" evidence="1">
    <location>
        <begin position="20"/>
        <end position="39"/>
    </location>
</feature>